<proteinExistence type="predicted"/>
<reference evidence="2 3" key="1">
    <citation type="submission" date="2016-06" db="EMBL/GenBank/DDBJ databases">
        <authorList>
            <person name="Kjaerup R.B."/>
            <person name="Dalgaard T.S."/>
            <person name="Juul-Madsen H.R."/>
        </authorList>
    </citation>
    <scope>NUCLEOTIDE SEQUENCE [LARGE SCALE GENOMIC DNA]</scope>
</reference>
<gene>
    <name evidence="2" type="ORF">ZT3D7_G7579</name>
</gene>
<evidence type="ECO:0000313" key="3">
    <source>
        <dbReference type="Proteomes" id="UP000215127"/>
    </source>
</evidence>
<feature type="compositionally biased region" description="Polar residues" evidence="1">
    <location>
        <begin position="135"/>
        <end position="144"/>
    </location>
</feature>
<feature type="region of interest" description="Disordered" evidence="1">
    <location>
        <begin position="120"/>
        <end position="144"/>
    </location>
</feature>
<evidence type="ECO:0000313" key="2">
    <source>
        <dbReference type="EMBL" id="SMQ52426.1"/>
    </source>
</evidence>
<name>A0A1X7RYB7_ZYMT9</name>
<dbReference type="AlphaFoldDB" id="A0A1X7RYB7"/>
<protein>
    <submittedName>
        <fullName evidence="2">Uncharacterized protein</fullName>
    </submittedName>
</protein>
<dbReference type="Proteomes" id="UP000215127">
    <property type="component" value="Chromosome 7"/>
</dbReference>
<keyword evidence="3" id="KW-1185">Reference proteome</keyword>
<sequence length="144" mass="16095">MLIPVHNSHLANASCRAIPHGCARGRARWYIITLETTPVLADNQTLYKPSVEFYSSYICLAILFNIKGMQLRGLLMTIFSLQLLHTTVLAQTGFHHCQCCSKFDNAVDKDATRNACEELSHARQRDEEDGDPVRASQSALVYGL</sequence>
<organism evidence="2 3">
    <name type="scientific">Zymoseptoria tritici (strain ST99CH_3D7)</name>
    <dbReference type="NCBI Taxonomy" id="1276538"/>
    <lineage>
        <taxon>Eukaryota</taxon>
        <taxon>Fungi</taxon>
        <taxon>Dikarya</taxon>
        <taxon>Ascomycota</taxon>
        <taxon>Pezizomycotina</taxon>
        <taxon>Dothideomycetes</taxon>
        <taxon>Dothideomycetidae</taxon>
        <taxon>Mycosphaerellales</taxon>
        <taxon>Mycosphaerellaceae</taxon>
        <taxon>Zymoseptoria</taxon>
    </lineage>
</organism>
<evidence type="ECO:0000256" key="1">
    <source>
        <dbReference type="SAM" id="MobiDB-lite"/>
    </source>
</evidence>
<accession>A0A1X7RYB7</accession>
<dbReference type="EMBL" id="LT853698">
    <property type="protein sequence ID" value="SMQ52426.1"/>
    <property type="molecule type" value="Genomic_DNA"/>
</dbReference>